<name>A0ABS9CQH2_9RHOB</name>
<dbReference type="InterPro" id="IPR027417">
    <property type="entry name" value="P-loop_NTPase"/>
</dbReference>
<keyword evidence="2 7" id="KW-1003">Cell membrane</keyword>
<dbReference type="EC" id="7.6.2.11" evidence="7"/>
<evidence type="ECO:0000256" key="3">
    <source>
        <dbReference type="ARBA" id="ARBA00022741"/>
    </source>
</evidence>
<dbReference type="PANTHER" id="PTHR42781:SF4">
    <property type="entry name" value="SPERMIDINE_PUTRESCINE IMPORT ATP-BINDING PROTEIN POTA"/>
    <property type="match status" value="1"/>
</dbReference>
<keyword evidence="5 7" id="KW-1278">Translocase</keyword>
<evidence type="ECO:0000256" key="6">
    <source>
        <dbReference type="ARBA" id="ARBA00023136"/>
    </source>
</evidence>
<dbReference type="PROSITE" id="PS50893">
    <property type="entry name" value="ABC_TRANSPORTER_2"/>
    <property type="match status" value="1"/>
</dbReference>
<keyword evidence="4 7" id="KW-0067">ATP-binding</keyword>
<protein>
    <recommendedName>
        <fullName evidence="7">Spermidine/putrescine import ATP-binding protein PotA</fullName>
        <ecNumber evidence="7">7.6.2.11</ecNumber>
    </recommendedName>
</protein>
<keyword evidence="10" id="KW-1185">Reference proteome</keyword>
<dbReference type="NCBIfam" id="TIGR01187">
    <property type="entry name" value="potA"/>
    <property type="match status" value="1"/>
</dbReference>
<evidence type="ECO:0000313" key="10">
    <source>
        <dbReference type="Proteomes" id="UP001200557"/>
    </source>
</evidence>
<dbReference type="Gene3D" id="2.40.50.100">
    <property type="match status" value="1"/>
</dbReference>
<evidence type="ECO:0000256" key="2">
    <source>
        <dbReference type="ARBA" id="ARBA00022475"/>
    </source>
</evidence>
<dbReference type="Pfam" id="PF00005">
    <property type="entry name" value="ABC_tran"/>
    <property type="match status" value="1"/>
</dbReference>
<dbReference type="InterPro" id="IPR008995">
    <property type="entry name" value="Mo/tungstate-bd_C_term_dom"/>
</dbReference>
<dbReference type="InterPro" id="IPR017879">
    <property type="entry name" value="PotA_ATP-bd"/>
</dbReference>
<comment type="catalytic activity">
    <reaction evidence="7">
        <text>ATP + H2O + polyamine-[polyamine-binding protein]Side 1 = ADP + phosphate + polyamineSide 2 + [polyamine-binding protein]Side 1.</text>
        <dbReference type="EC" id="7.6.2.11"/>
    </reaction>
</comment>
<dbReference type="PANTHER" id="PTHR42781">
    <property type="entry name" value="SPERMIDINE/PUTRESCINE IMPORT ATP-BINDING PROTEIN POTA"/>
    <property type="match status" value="1"/>
</dbReference>
<organism evidence="9 10">
    <name type="scientific">Octadecabacter dasysiphoniae</name>
    <dbReference type="NCBI Taxonomy" id="2909341"/>
    <lineage>
        <taxon>Bacteria</taxon>
        <taxon>Pseudomonadati</taxon>
        <taxon>Pseudomonadota</taxon>
        <taxon>Alphaproteobacteria</taxon>
        <taxon>Rhodobacterales</taxon>
        <taxon>Roseobacteraceae</taxon>
        <taxon>Octadecabacter</taxon>
    </lineage>
</organism>
<dbReference type="Proteomes" id="UP001200557">
    <property type="component" value="Unassembled WGS sequence"/>
</dbReference>
<evidence type="ECO:0000256" key="4">
    <source>
        <dbReference type="ARBA" id="ARBA00022840"/>
    </source>
</evidence>
<dbReference type="Gene3D" id="3.40.50.300">
    <property type="entry name" value="P-loop containing nucleotide triphosphate hydrolases"/>
    <property type="match status" value="1"/>
</dbReference>
<dbReference type="PROSITE" id="PS00211">
    <property type="entry name" value="ABC_TRANSPORTER_1"/>
    <property type="match status" value="1"/>
</dbReference>
<dbReference type="CDD" id="cd03300">
    <property type="entry name" value="ABC_PotA_N"/>
    <property type="match status" value="1"/>
</dbReference>
<dbReference type="EMBL" id="JAKGAQ010000001">
    <property type="protein sequence ID" value="MCF2869472.1"/>
    <property type="molecule type" value="Genomic_DNA"/>
</dbReference>
<dbReference type="SUPFAM" id="SSF50331">
    <property type="entry name" value="MOP-like"/>
    <property type="match status" value="1"/>
</dbReference>
<evidence type="ECO:0000313" key="9">
    <source>
        <dbReference type="EMBL" id="MCF2869472.1"/>
    </source>
</evidence>
<accession>A0ABS9CQH2</accession>
<dbReference type="Pfam" id="PF08402">
    <property type="entry name" value="TOBE_2"/>
    <property type="match status" value="1"/>
</dbReference>
<keyword evidence="1 7" id="KW-0813">Transport</keyword>
<comment type="function">
    <text evidence="7">Part of the ABC transporter complex PotABCD involved in spermidine/putrescine import. Responsible for energy coupling to the transport system.</text>
</comment>
<evidence type="ECO:0000259" key="8">
    <source>
        <dbReference type="PROSITE" id="PS50893"/>
    </source>
</evidence>
<keyword evidence="3 7" id="KW-0547">Nucleotide-binding</keyword>
<dbReference type="InterPro" id="IPR005893">
    <property type="entry name" value="PotA-like"/>
</dbReference>
<evidence type="ECO:0000256" key="1">
    <source>
        <dbReference type="ARBA" id="ARBA00022448"/>
    </source>
</evidence>
<dbReference type="RefSeq" id="WP_235223605.1">
    <property type="nucleotide sequence ID" value="NZ_JAKGAQ010000001.1"/>
</dbReference>
<feature type="domain" description="ABC transporter" evidence="8">
    <location>
        <begin position="9"/>
        <end position="239"/>
    </location>
</feature>
<dbReference type="SUPFAM" id="SSF52540">
    <property type="entry name" value="P-loop containing nucleoside triphosphate hydrolases"/>
    <property type="match status" value="1"/>
</dbReference>
<dbReference type="InterPro" id="IPR017871">
    <property type="entry name" value="ABC_transporter-like_CS"/>
</dbReference>
<dbReference type="InterPro" id="IPR003439">
    <property type="entry name" value="ABC_transporter-like_ATP-bd"/>
</dbReference>
<comment type="similarity">
    <text evidence="7">Belongs to the ABC transporter superfamily. Spermidine/putrescine importer (TC 3.A.1.11.1) family.</text>
</comment>
<comment type="caution">
    <text evidence="9">The sequence shown here is derived from an EMBL/GenBank/DDBJ whole genome shotgun (WGS) entry which is preliminary data.</text>
</comment>
<reference evidence="9 10" key="1">
    <citation type="submission" date="2022-01" db="EMBL/GenBank/DDBJ databases">
        <title>Octadecabacter sp. nov., isolated from a marine alga.</title>
        <authorList>
            <person name="Jin M.S."/>
            <person name="Kim H.M."/>
            <person name="Han D.M."/>
            <person name="Jung J.J."/>
            <person name="Jeon C.O."/>
        </authorList>
    </citation>
    <scope>NUCLEOTIDE SEQUENCE [LARGE SCALE GENOMIC DNA]</scope>
    <source>
        <strain evidence="9 10">G9-8</strain>
    </source>
</reference>
<dbReference type="SMART" id="SM00382">
    <property type="entry name" value="AAA"/>
    <property type="match status" value="1"/>
</dbReference>
<dbReference type="GO" id="GO:0005524">
    <property type="term" value="F:ATP binding"/>
    <property type="evidence" value="ECO:0007669"/>
    <property type="project" value="UniProtKB-KW"/>
</dbReference>
<gene>
    <name evidence="7" type="primary">potA</name>
    <name evidence="9" type="ORF">L0664_00210</name>
</gene>
<proteinExistence type="inferred from homology"/>
<dbReference type="InterPro" id="IPR003593">
    <property type="entry name" value="AAA+_ATPase"/>
</dbReference>
<evidence type="ECO:0000256" key="7">
    <source>
        <dbReference type="RuleBase" id="RU364083"/>
    </source>
</evidence>
<dbReference type="InterPro" id="IPR013611">
    <property type="entry name" value="Transp-assoc_OB_typ2"/>
</dbReference>
<sequence>MNDTVEIAVDVRDAIKRYGDFTALQKISLGIRDNEFFTLLGPSGCGKTTLLRMIAGFEDVTEGGIYLFGDEIKTLPPHKRPVNTVFQNYALFPHMTVLENVGFGLEMKGSSRKDAAKRAGEMLDLVQLSQFAKRKPAQLSGGQQQRVALARALAPSPKVLLLDEPLSALDLKLRKAMQIELKHIQRETGITFIFVTHDQEEALTMSDRIAVMSAGELQQLGAPRDIYEHPRNMFVADFIGDTNLLEVSVDKITDGRAQCHIGGGHELICDAVDGVSVGASVHLSVRPERLVLSDQASDGNSLKGTVTENIYIGTDISTMLDLEGGPKITVRTSNTERGNKRLIEPGSPAFVNMEAGAARLLVD</sequence>
<keyword evidence="6 7" id="KW-0472">Membrane</keyword>
<dbReference type="InterPro" id="IPR050093">
    <property type="entry name" value="ABC_SmlMolc_Importer"/>
</dbReference>
<evidence type="ECO:0000256" key="5">
    <source>
        <dbReference type="ARBA" id="ARBA00022967"/>
    </source>
</evidence>
<comment type="subunit">
    <text evidence="7">The complex is composed of two ATP-binding proteins (PotA), two transmembrane proteins (PotB and PotC) and a solute-binding protein (PotD).</text>
</comment>